<sequence length="211" mass="24114">MFNPMQIATKGSRPRKGATRRTPPPPKRKTTWWLWLLVPAILIAFVYGLTQLSQVPAAKKPAQLNTSKPESKNNTESNRKPESKSKPAPTNDAVKLIPQDTFDFYQILQDSKVDTSHVEAYQSTPRGEQNYYYMLQAASFRNPEDADRMRAQLILSGLVETSVNKTTVKDNQPWYRVVLGPYDSRSKMNRAEDKLVSMEISPYSYKVDKEQ</sequence>
<dbReference type="PANTHER" id="PTHR38687">
    <property type="entry name" value="CELL DIVISION PROTEIN DEDD-RELATED"/>
    <property type="match status" value="1"/>
</dbReference>
<evidence type="ECO:0000313" key="5">
    <source>
        <dbReference type="Proteomes" id="UP000586067"/>
    </source>
</evidence>
<feature type="transmembrane region" description="Helical" evidence="2">
    <location>
        <begin position="32"/>
        <end position="50"/>
    </location>
</feature>
<evidence type="ECO:0000256" key="1">
    <source>
        <dbReference type="SAM" id="MobiDB-lite"/>
    </source>
</evidence>
<dbReference type="Proteomes" id="UP000586067">
    <property type="component" value="Unassembled WGS sequence"/>
</dbReference>
<evidence type="ECO:0000256" key="2">
    <source>
        <dbReference type="SAM" id="Phobius"/>
    </source>
</evidence>
<reference evidence="4 5" key="1">
    <citation type="submission" date="2020-04" db="EMBL/GenBank/DDBJ databases">
        <title>Marinomonas sp. M1K-6 isolated from the deep seawater of the Mariana Trench.</title>
        <authorList>
            <person name="Li Y."/>
        </authorList>
    </citation>
    <scope>NUCLEOTIDE SEQUENCE [LARGE SCALE GENOMIC DNA]</scope>
    <source>
        <strain evidence="4 5">M1K-6</strain>
    </source>
</reference>
<organism evidence="4 5">
    <name type="scientific">Marinomonas profundi</name>
    <dbReference type="NCBI Taxonomy" id="2726122"/>
    <lineage>
        <taxon>Bacteria</taxon>
        <taxon>Pseudomonadati</taxon>
        <taxon>Pseudomonadota</taxon>
        <taxon>Gammaproteobacteria</taxon>
        <taxon>Oceanospirillales</taxon>
        <taxon>Oceanospirillaceae</taxon>
        <taxon>Marinomonas</taxon>
    </lineage>
</organism>
<dbReference type="InterPro" id="IPR007730">
    <property type="entry name" value="SPOR-like_dom"/>
</dbReference>
<feature type="region of interest" description="Disordered" evidence="1">
    <location>
        <begin position="1"/>
        <end position="27"/>
    </location>
</feature>
<dbReference type="AlphaFoldDB" id="A0A847R3P8"/>
<feature type="region of interest" description="Disordered" evidence="1">
    <location>
        <begin position="57"/>
        <end position="93"/>
    </location>
</feature>
<keyword evidence="5" id="KW-1185">Reference proteome</keyword>
<evidence type="ECO:0000313" key="4">
    <source>
        <dbReference type="EMBL" id="NLQ18552.1"/>
    </source>
</evidence>
<proteinExistence type="predicted"/>
<dbReference type="Gene3D" id="3.30.70.1070">
    <property type="entry name" value="Sporulation related repeat"/>
    <property type="match status" value="1"/>
</dbReference>
<protein>
    <submittedName>
        <fullName evidence="4">SPOR domain-containing protein</fullName>
    </submittedName>
</protein>
<dbReference type="InterPro" id="IPR036680">
    <property type="entry name" value="SPOR-like_sf"/>
</dbReference>
<dbReference type="Pfam" id="PF05036">
    <property type="entry name" value="SPOR"/>
    <property type="match status" value="1"/>
</dbReference>
<dbReference type="PROSITE" id="PS51724">
    <property type="entry name" value="SPOR"/>
    <property type="match status" value="1"/>
</dbReference>
<gene>
    <name evidence="4" type="ORF">HGG82_13135</name>
</gene>
<name>A0A847R3P8_9GAMM</name>
<dbReference type="GO" id="GO:0042834">
    <property type="term" value="F:peptidoglycan binding"/>
    <property type="evidence" value="ECO:0007669"/>
    <property type="project" value="InterPro"/>
</dbReference>
<evidence type="ECO:0000259" key="3">
    <source>
        <dbReference type="PROSITE" id="PS51724"/>
    </source>
</evidence>
<keyword evidence="2" id="KW-1133">Transmembrane helix</keyword>
<accession>A0A847R3P8</accession>
<keyword evidence="2" id="KW-0472">Membrane</keyword>
<comment type="caution">
    <text evidence="4">The sequence shown here is derived from an EMBL/GenBank/DDBJ whole genome shotgun (WGS) entry which is preliminary data.</text>
</comment>
<dbReference type="RefSeq" id="WP_168826416.1">
    <property type="nucleotide sequence ID" value="NZ_CP073013.1"/>
</dbReference>
<dbReference type="EMBL" id="JABAEK010000015">
    <property type="protein sequence ID" value="NLQ18552.1"/>
    <property type="molecule type" value="Genomic_DNA"/>
</dbReference>
<feature type="compositionally biased region" description="Basic and acidic residues" evidence="1">
    <location>
        <begin position="69"/>
        <end position="85"/>
    </location>
</feature>
<dbReference type="PANTHER" id="PTHR38687:SF2">
    <property type="entry name" value="CELL DIVISION PROTEIN FTSN"/>
    <property type="match status" value="1"/>
</dbReference>
<keyword evidence="2" id="KW-0812">Transmembrane</keyword>
<dbReference type="InterPro" id="IPR052521">
    <property type="entry name" value="Cell_div_SPOR-domain"/>
</dbReference>
<feature type="domain" description="SPOR" evidence="3">
    <location>
        <begin position="127"/>
        <end position="209"/>
    </location>
</feature>
<dbReference type="SUPFAM" id="SSF110997">
    <property type="entry name" value="Sporulation related repeat"/>
    <property type="match status" value="1"/>
</dbReference>